<accession>M0KWG1</accession>
<gene>
    <name evidence="2" type="ORF">C442_04044</name>
</gene>
<evidence type="ECO:0008006" key="4">
    <source>
        <dbReference type="Google" id="ProtNLM"/>
    </source>
</evidence>
<keyword evidence="3" id="KW-1185">Reference proteome</keyword>
<evidence type="ECO:0000256" key="1">
    <source>
        <dbReference type="SAM" id="MobiDB-lite"/>
    </source>
</evidence>
<dbReference type="PROSITE" id="PS51257">
    <property type="entry name" value="PROKAR_LIPOPROTEIN"/>
    <property type="match status" value="1"/>
</dbReference>
<reference evidence="2 3" key="1">
    <citation type="journal article" date="2014" name="PLoS Genet.">
        <title>Phylogenetically driven sequencing of extremely halophilic archaea reveals strategies for static and dynamic osmo-response.</title>
        <authorList>
            <person name="Becker E.A."/>
            <person name="Seitzer P.M."/>
            <person name="Tritt A."/>
            <person name="Larsen D."/>
            <person name="Krusor M."/>
            <person name="Yao A.I."/>
            <person name="Wu D."/>
            <person name="Madern D."/>
            <person name="Eisen J.A."/>
            <person name="Darling A.E."/>
            <person name="Facciotti M.T."/>
        </authorList>
    </citation>
    <scope>NUCLEOTIDE SEQUENCE [LARGE SCALE GENOMIC DNA]</scope>
    <source>
        <strain evidence="2 3">JCM 13557</strain>
    </source>
</reference>
<evidence type="ECO:0000313" key="3">
    <source>
        <dbReference type="Proteomes" id="UP000011623"/>
    </source>
</evidence>
<organism evidence="2 3">
    <name type="scientific">Haloarcula amylolytica JCM 13557</name>
    <dbReference type="NCBI Taxonomy" id="1227452"/>
    <lineage>
        <taxon>Archaea</taxon>
        <taxon>Methanobacteriati</taxon>
        <taxon>Methanobacteriota</taxon>
        <taxon>Stenosarchaea group</taxon>
        <taxon>Halobacteria</taxon>
        <taxon>Halobacteriales</taxon>
        <taxon>Haloarculaceae</taxon>
        <taxon>Haloarcula</taxon>
    </lineage>
</organism>
<name>M0KWG1_9EURY</name>
<dbReference type="Proteomes" id="UP000011623">
    <property type="component" value="Unassembled WGS sequence"/>
</dbReference>
<feature type="compositionally biased region" description="Low complexity" evidence="1">
    <location>
        <begin position="31"/>
        <end position="68"/>
    </location>
</feature>
<sequence length="229" mass="25973">MRPKTMSETRTIVSSVAIALLIISAGCSAFAGGSGPAEETVSPTETPEPTPESIETQTPEPTETESTPVATKGTETETESTTEGDLSKAEKFEEFDENMQYLYDADEENRSVEMEAFPDNDSYHITVEMRDTTNFTKTRNDRLNPLWKYYAIVEDYNNNDDHLPDRDHTYIPDTVNVTFVTEDGGVFETTHIKYIWAYKYYTDEWSLQVFMAKYGSTTEEGPAYHEKGR</sequence>
<feature type="region of interest" description="Disordered" evidence="1">
    <location>
        <begin position="31"/>
        <end position="90"/>
    </location>
</feature>
<proteinExistence type="predicted"/>
<comment type="caution">
    <text evidence="2">The sequence shown here is derived from an EMBL/GenBank/DDBJ whole genome shotgun (WGS) entry which is preliminary data.</text>
</comment>
<evidence type="ECO:0000313" key="2">
    <source>
        <dbReference type="EMBL" id="EMA24065.1"/>
    </source>
</evidence>
<dbReference type="EMBL" id="AOLW01000010">
    <property type="protein sequence ID" value="EMA24065.1"/>
    <property type="molecule type" value="Genomic_DNA"/>
</dbReference>
<protein>
    <recommendedName>
        <fullName evidence="4">Lipoprotein</fullName>
    </recommendedName>
</protein>
<dbReference type="AlphaFoldDB" id="M0KWG1"/>